<evidence type="ECO:0000256" key="4">
    <source>
        <dbReference type="ARBA" id="ARBA00022989"/>
    </source>
</evidence>
<keyword evidence="5 6" id="KW-0472">Membrane</keyword>
<dbReference type="CDD" id="cd15904">
    <property type="entry name" value="TSPO_MBR"/>
    <property type="match status" value="1"/>
</dbReference>
<feature type="transmembrane region" description="Helical" evidence="6">
    <location>
        <begin position="65"/>
        <end position="86"/>
    </location>
</feature>
<evidence type="ECO:0000256" key="1">
    <source>
        <dbReference type="ARBA" id="ARBA00004141"/>
    </source>
</evidence>
<evidence type="ECO:0000256" key="5">
    <source>
        <dbReference type="ARBA" id="ARBA00023136"/>
    </source>
</evidence>
<organism evidence="7 8">
    <name type="scientific">Stachybotrys chlorohalonatus (strain IBT 40285)</name>
    <dbReference type="NCBI Taxonomy" id="1283841"/>
    <lineage>
        <taxon>Eukaryota</taxon>
        <taxon>Fungi</taxon>
        <taxon>Dikarya</taxon>
        <taxon>Ascomycota</taxon>
        <taxon>Pezizomycotina</taxon>
        <taxon>Sordariomycetes</taxon>
        <taxon>Hypocreomycetidae</taxon>
        <taxon>Hypocreales</taxon>
        <taxon>Stachybotryaceae</taxon>
        <taxon>Stachybotrys</taxon>
    </lineage>
</organism>
<dbReference type="InterPro" id="IPR038330">
    <property type="entry name" value="TspO/MBR-related_sf"/>
</dbReference>
<dbReference type="Proteomes" id="UP000028524">
    <property type="component" value="Unassembled WGS sequence"/>
</dbReference>
<comment type="similarity">
    <text evidence="2">Belongs to the TspO/BZRP family.</text>
</comment>
<dbReference type="InParanoid" id="A0A084QQS5"/>
<dbReference type="OMA" id="WSWLFFG"/>
<evidence type="ECO:0000256" key="6">
    <source>
        <dbReference type="SAM" id="Phobius"/>
    </source>
</evidence>
<evidence type="ECO:0000256" key="2">
    <source>
        <dbReference type="ARBA" id="ARBA00007524"/>
    </source>
</evidence>
<dbReference type="EMBL" id="KL660462">
    <property type="protein sequence ID" value="KFA66310.1"/>
    <property type="molecule type" value="Genomic_DNA"/>
</dbReference>
<comment type="subcellular location">
    <subcellularLocation>
        <location evidence="1">Membrane</location>
        <topology evidence="1">Multi-pass membrane protein</topology>
    </subcellularLocation>
</comment>
<keyword evidence="8" id="KW-1185">Reference proteome</keyword>
<dbReference type="PANTHER" id="PTHR10057">
    <property type="entry name" value="PERIPHERAL-TYPE BENZODIAZEPINE RECEPTOR"/>
    <property type="match status" value="1"/>
</dbReference>
<dbReference type="STRING" id="1283841.A0A084QQS5"/>
<dbReference type="AlphaFoldDB" id="A0A084QQS5"/>
<reference evidence="7 8" key="1">
    <citation type="journal article" date="2014" name="BMC Genomics">
        <title>Comparative genome sequencing reveals chemotype-specific gene clusters in the toxigenic black mold Stachybotrys.</title>
        <authorList>
            <person name="Semeiks J."/>
            <person name="Borek D."/>
            <person name="Otwinowski Z."/>
            <person name="Grishin N.V."/>
        </authorList>
    </citation>
    <scope>NUCLEOTIDE SEQUENCE [LARGE SCALE GENOMIC DNA]</scope>
    <source>
        <strain evidence="7 8">IBT 40285</strain>
    </source>
</reference>
<accession>A0A084QQS5</accession>
<keyword evidence="3 6" id="KW-0812">Transmembrane</keyword>
<sequence length="195" mass="21657">MTTYIPAFTLSTAVFQSPAASILLPVTLGTGVGYLTGPHRYIGLLGSQNKKTYLSLKQPPLSPPAWVFAPVWTVLYGLMGYSAYRVTMIGLSPFSSPQTIQLTRQSLTLYTAQLALNLVWTPIFFFAKRPIEATVDITTLVGLNVYLTYLWSQIDSVSAYLHLPYLGWLGFATYLCSGVGYLNGWDLRTPEEKRE</sequence>
<evidence type="ECO:0000256" key="3">
    <source>
        <dbReference type="ARBA" id="ARBA00022692"/>
    </source>
</evidence>
<proteinExistence type="inferred from homology"/>
<protein>
    <submittedName>
        <fullName evidence="7">Uncharacterized protein</fullName>
    </submittedName>
</protein>
<evidence type="ECO:0000313" key="8">
    <source>
        <dbReference type="Proteomes" id="UP000028524"/>
    </source>
</evidence>
<dbReference type="OrthoDB" id="8841220at2759"/>
<dbReference type="Gene3D" id="1.20.1260.100">
    <property type="entry name" value="TspO/MBR protein"/>
    <property type="match status" value="1"/>
</dbReference>
<evidence type="ECO:0000313" key="7">
    <source>
        <dbReference type="EMBL" id="KFA66310.1"/>
    </source>
</evidence>
<name>A0A084QQS5_STAC4</name>
<dbReference type="HOGENOM" id="CLU_091805_0_0_1"/>
<dbReference type="Pfam" id="PF03073">
    <property type="entry name" value="TspO_MBR"/>
    <property type="match status" value="1"/>
</dbReference>
<feature type="transmembrane region" description="Helical" evidence="6">
    <location>
        <begin position="107"/>
        <end position="127"/>
    </location>
</feature>
<dbReference type="FunFam" id="1.20.1260.100:FF:000001">
    <property type="entry name" value="translocator protein 2"/>
    <property type="match status" value="1"/>
</dbReference>
<feature type="transmembrane region" description="Helical" evidence="6">
    <location>
        <begin position="163"/>
        <end position="182"/>
    </location>
</feature>
<dbReference type="GO" id="GO:0033013">
    <property type="term" value="P:tetrapyrrole metabolic process"/>
    <property type="evidence" value="ECO:0007669"/>
    <property type="project" value="UniProtKB-ARBA"/>
</dbReference>
<dbReference type="GO" id="GO:0005741">
    <property type="term" value="C:mitochondrial outer membrane"/>
    <property type="evidence" value="ECO:0007669"/>
    <property type="project" value="TreeGrafter"/>
</dbReference>
<keyword evidence="4 6" id="KW-1133">Transmembrane helix</keyword>
<dbReference type="InterPro" id="IPR004307">
    <property type="entry name" value="TspO_MBR"/>
</dbReference>
<dbReference type="PANTHER" id="PTHR10057:SF0">
    <property type="entry name" value="TRANSLOCATOR PROTEIN"/>
    <property type="match status" value="1"/>
</dbReference>
<gene>
    <name evidence="7" type="ORF">S40285_01932</name>
</gene>